<organism evidence="2">
    <name type="scientific">Tetraselmis sp. GSL018</name>
    <dbReference type="NCBI Taxonomy" id="582737"/>
    <lineage>
        <taxon>Eukaryota</taxon>
        <taxon>Viridiplantae</taxon>
        <taxon>Chlorophyta</taxon>
        <taxon>core chlorophytes</taxon>
        <taxon>Chlorodendrophyceae</taxon>
        <taxon>Chlorodendrales</taxon>
        <taxon>Chlorodendraceae</taxon>
        <taxon>Tetraselmis</taxon>
    </lineage>
</organism>
<evidence type="ECO:0000313" key="2">
    <source>
        <dbReference type="EMBL" id="JAC80067.1"/>
    </source>
</evidence>
<proteinExistence type="predicted"/>
<accession>A0A061S4G4</accession>
<dbReference type="EMBL" id="GBEZ01005216">
    <property type="protein sequence ID" value="JAC80067.1"/>
    <property type="molecule type" value="Transcribed_RNA"/>
</dbReference>
<feature type="non-terminal residue" evidence="2">
    <location>
        <position position="1"/>
    </location>
</feature>
<reference evidence="2" key="1">
    <citation type="submission" date="2014-05" db="EMBL/GenBank/DDBJ databases">
        <title>The transcriptome of the halophilic microalga Tetraselmis sp. GSL018 isolated from the Great Salt Lake, Utah.</title>
        <authorList>
            <person name="Jinkerson R.E."/>
            <person name="D'Adamo S."/>
            <person name="Posewitz M.C."/>
        </authorList>
    </citation>
    <scope>NUCLEOTIDE SEQUENCE</scope>
    <source>
        <strain evidence="2">GSL018</strain>
    </source>
</reference>
<evidence type="ECO:0000256" key="1">
    <source>
        <dbReference type="SAM" id="MobiDB-lite"/>
    </source>
</evidence>
<protein>
    <submittedName>
        <fullName evidence="2">Uncharacterized protein</fullName>
    </submittedName>
</protein>
<dbReference type="AlphaFoldDB" id="A0A061S4G4"/>
<feature type="region of interest" description="Disordered" evidence="1">
    <location>
        <begin position="1"/>
        <end position="70"/>
    </location>
</feature>
<gene>
    <name evidence="2" type="ORF">TSPGSL018_11131</name>
</gene>
<feature type="non-terminal residue" evidence="2">
    <location>
        <position position="70"/>
    </location>
</feature>
<sequence>RPCPAQHHARRRASVGLRPFAPPHAAPPRDGGEGEGGGVLHRGKGSLPSSLEPIRIHQGRAAPPGCRPPP</sequence>
<name>A0A061S4G4_9CHLO</name>